<reference evidence="2" key="3">
    <citation type="submission" date="2024-03" db="EMBL/GenBank/DDBJ databases">
        <title>The Genome Sequence of Enterococcus sp. DIV0242b.</title>
        <authorList>
            <consortium name="The Broad Institute Genomics Platform"/>
            <consortium name="The Broad Institute Microbial Omics Core"/>
            <consortium name="The Broad Institute Genomic Center for Infectious Diseases"/>
            <person name="Earl A."/>
            <person name="Manson A."/>
            <person name="Gilmore M."/>
            <person name="Schwartman J."/>
            <person name="Shea T."/>
            <person name="Abouelleil A."/>
            <person name="Cao P."/>
            <person name="Chapman S."/>
            <person name="Cusick C."/>
            <person name="Young S."/>
            <person name="Neafsey D."/>
            <person name="Nusbaum C."/>
            <person name="Birren B."/>
        </authorList>
    </citation>
    <scope>NUCLEOTIDE SEQUENCE</scope>
    <source>
        <strain evidence="2">9E7_DIV0242</strain>
    </source>
</reference>
<dbReference type="Proteomes" id="UP000195141">
    <property type="component" value="Chromosome"/>
</dbReference>
<name>A0A242K584_9ENTE</name>
<organism evidence="1">
    <name type="scientific">Candidatus Enterococcus clewellii</name>
    <dbReference type="NCBI Taxonomy" id="1834193"/>
    <lineage>
        <taxon>Bacteria</taxon>
        <taxon>Bacillati</taxon>
        <taxon>Bacillota</taxon>
        <taxon>Bacilli</taxon>
        <taxon>Lactobacillales</taxon>
        <taxon>Enterococcaceae</taxon>
        <taxon>Enterococcus</taxon>
    </lineage>
</organism>
<dbReference type="InterPro" id="IPR018775">
    <property type="entry name" value="RlaP"/>
</dbReference>
<reference evidence="1" key="1">
    <citation type="submission" date="2017-05" db="EMBL/GenBank/DDBJ databases">
        <title>The Genome Sequence of Enterococcus sp. 9E7_DIV0242.</title>
        <authorList>
            <consortium name="The Broad Institute Genomics Platform"/>
            <consortium name="The Broad Institute Genomic Center for Infectious Diseases"/>
            <person name="Earl A."/>
            <person name="Manson A."/>
            <person name="Schwartman J."/>
            <person name="Gilmore M."/>
            <person name="Abouelleil A."/>
            <person name="Cao P."/>
            <person name="Chapman S."/>
            <person name="Cusick C."/>
            <person name="Shea T."/>
            <person name="Young S."/>
            <person name="Neafsey D."/>
            <person name="Nusbaum C."/>
            <person name="Birren B."/>
        </authorList>
    </citation>
    <scope>NUCLEOTIDE SEQUENCE [LARGE SCALE GENOMIC DNA]</scope>
    <source>
        <strain evidence="1">9E7_DIV0242</strain>
    </source>
</reference>
<dbReference type="EMBL" id="NGMM01000005">
    <property type="protein sequence ID" value="OTP13544.1"/>
    <property type="molecule type" value="Genomic_DNA"/>
</dbReference>
<dbReference type="AlphaFoldDB" id="A0A242K584"/>
<gene>
    <name evidence="2" type="ORF">A5888_001794</name>
    <name evidence="1" type="ORF">A5888_003022</name>
</gene>
<accession>A0A242K584</accession>
<dbReference type="Pfam" id="PF10127">
    <property type="entry name" value="RlaP"/>
    <property type="match status" value="1"/>
</dbReference>
<protein>
    <recommendedName>
        <fullName evidence="4">Nucleotidyltransferase</fullName>
    </recommendedName>
</protein>
<evidence type="ECO:0000313" key="3">
    <source>
        <dbReference type="Proteomes" id="UP000195141"/>
    </source>
</evidence>
<dbReference type="EMBL" id="CP147247">
    <property type="protein sequence ID" value="WYJ90066.1"/>
    <property type="molecule type" value="Genomic_DNA"/>
</dbReference>
<evidence type="ECO:0000313" key="1">
    <source>
        <dbReference type="EMBL" id="OTP13544.1"/>
    </source>
</evidence>
<sequence length="258" mass="30493">MKDKIIQELKKIEASENIRILYAVESGSRAWGFPSKDSDYDVRFIYTRPKDWYLQLQKTKDTLEYPISDQLDISGWDLDKTLMLLRKCNPSLLEWLHSPIVYMTEPLFYQDLLVLSEQAQNDKSLIYHYLHMAKGNYRDYLQGEQVKIKKYFYVLRPLLACLWIEHQKQAPPVRFEHLLEQPQLSTAFLAEVAKLLKKKRSGEEMAMEPQIPIIDQFIKEQLEYNTALVSTLQANPFLSQKEINTFFLNWYGICKITI</sequence>
<reference evidence="2" key="2">
    <citation type="submission" date="2017-05" db="EMBL/GenBank/DDBJ databases">
        <authorList>
            <consortium name="The Broad Institute Genomics Platform"/>
            <consortium name="The Broad Institute Genomic Center for Infectious Diseases"/>
            <person name="Earl A."/>
            <person name="Manson A."/>
            <person name="Schwartman J."/>
            <person name="Gilmore M."/>
            <person name="Abouelleil A."/>
            <person name="Cao P."/>
            <person name="Chapman S."/>
            <person name="Cusick C."/>
            <person name="Shea T."/>
            <person name="Young S."/>
            <person name="Neafsey D."/>
            <person name="Nusbaum C."/>
            <person name="Birren B."/>
        </authorList>
    </citation>
    <scope>NUCLEOTIDE SEQUENCE</scope>
    <source>
        <strain evidence="2">9E7_DIV0242</strain>
    </source>
</reference>
<dbReference type="RefSeq" id="WP_086350031.1">
    <property type="nucleotide sequence ID" value="NZ_CP147247.1"/>
</dbReference>
<proteinExistence type="predicted"/>
<dbReference type="OrthoDB" id="9796845at2"/>
<keyword evidence="3" id="KW-1185">Reference proteome</keyword>
<dbReference type="PANTHER" id="PTHR34817">
    <property type="entry name" value="NUCLEOTIDYLTRANSFERASE"/>
    <property type="match status" value="1"/>
</dbReference>
<evidence type="ECO:0000313" key="2">
    <source>
        <dbReference type="EMBL" id="WYJ90066.1"/>
    </source>
</evidence>
<dbReference type="PANTHER" id="PTHR34817:SF2">
    <property type="entry name" value="NUCLEOTIDYLTRANSFERASE"/>
    <property type="match status" value="1"/>
</dbReference>
<evidence type="ECO:0008006" key="4">
    <source>
        <dbReference type="Google" id="ProtNLM"/>
    </source>
</evidence>